<dbReference type="Proteomes" id="UP001314903">
    <property type="component" value="Unassembled WGS sequence"/>
</dbReference>
<accession>A0ABS4KG27</accession>
<sequence length="52" mass="6210">MNKLLTEIKIKEQQGAFYNQRKCGYITCIHCINERCTSDKCDMFEREYVQEG</sequence>
<name>A0ABS4KG27_9FIRM</name>
<evidence type="ECO:0000313" key="2">
    <source>
        <dbReference type="Proteomes" id="UP001314903"/>
    </source>
</evidence>
<dbReference type="EMBL" id="JAGGLI010000003">
    <property type="protein sequence ID" value="MBP2026707.1"/>
    <property type="molecule type" value="Genomic_DNA"/>
</dbReference>
<keyword evidence="2" id="KW-1185">Reference proteome</keyword>
<protein>
    <submittedName>
        <fullName evidence="1">Uncharacterized protein</fullName>
    </submittedName>
</protein>
<proteinExistence type="predicted"/>
<gene>
    <name evidence="1" type="ORF">J2Z35_000496</name>
</gene>
<dbReference type="RefSeq" id="WP_209659009.1">
    <property type="nucleotide sequence ID" value="NZ_JAGGLI010000003.1"/>
</dbReference>
<comment type="caution">
    <text evidence="1">The sequence shown here is derived from an EMBL/GenBank/DDBJ whole genome shotgun (WGS) entry which is preliminary data.</text>
</comment>
<reference evidence="1 2" key="1">
    <citation type="submission" date="2021-03" db="EMBL/GenBank/DDBJ databases">
        <title>Genomic Encyclopedia of Type Strains, Phase IV (KMG-IV): sequencing the most valuable type-strain genomes for metagenomic binning, comparative biology and taxonomic classification.</title>
        <authorList>
            <person name="Goeker M."/>
        </authorList>
    </citation>
    <scope>NUCLEOTIDE SEQUENCE [LARGE SCALE GENOMIC DNA]</scope>
    <source>
        <strain evidence="1 2">DSM 27512</strain>
    </source>
</reference>
<evidence type="ECO:0000313" key="1">
    <source>
        <dbReference type="EMBL" id="MBP2026707.1"/>
    </source>
</evidence>
<organism evidence="1 2">
    <name type="scientific">Acetoanaerobium pronyense</name>
    <dbReference type="NCBI Taxonomy" id="1482736"/>
    <lineage>
        <taxon>Bacteria</taxon>
        <taxon>Bacillati</taxon>
        <taxon>Bacillota</taxon>
        <taxon>Clostridia</taxon>
        <taxon>Peptostreptococcales</taxon>
        <taxon>Filifactoraceae</taxon>
        <taxon>Acetoanaerobium</taxon>
    </lineage>
</organism>